<dbReference type="Gene3D" id="1.10.238.10">
    <property type="entry name" value="EF-hand"/>
    <property type="match status" value="1"/>
</dbReference>
<evidence type="ECO:0000256" key="2">
    <source>
        <dbReference type="ARBA" id="ARBA00023043"/>
    </source>
</evidence>
<dbReference type="InterPro" id="IPR018247">
    <property type="entry name" value="EF_Hand_1_Ca_BS"/>
</dbReference>
<feature type="compositionally biased region" description="Low complexity" evidence="4">
    <location>
        <begin position="747"/>
        <end position="764"/>
    </location>
</feature>
<feature type="repeat" description="ANK" evidence="3">
    <location>
        <begin position="472"/>
        <end position="504"/>
    </location>
</feature>
<dbReference type="InterPro" id="IPR002110">
    <property type="entry name" value="Ankyrin_rpt"/>
</dbReference>
<dbReference type="AlphaFoldDB" id="A0A7S4W3J1"/>
<accession>A0A7S4W3J1</accession>
<dbReference type="PANTHER" id="PTHR24171:SF9">
    <property type="entry name" value="ANKYRIN REPEAT DOMAIN-CONTAINING PROTEIN 39"/>
    <property type="match status" value="1"/>
</dbReference>
<dbReference type="SMART" id="SM00248">
    <property type="entry name" value="ANK"/>
    <property type="match status" value="3"/>
</dbReference>
<dbReference type="InterPro" id="IPR036770">
    <property type="entry name" value="Ankyrin_rpt-contain_sf"/>
</dbReference>
<dbReference type="PROSITE" id="PS00018">
    <property type="entry name" value="EF_HAND_1"/>
    <property type="match status" value="1"/>
</dbReference>
<evidence type="ECO:0000259" key="5">
    <source>
        <dbReference type="PROSITE" id="PS50222"/>
    </source>
</evidence>
<protein>
    <recommendedName>
        <fullName evidence="5">EF-hand domain-containing protein</fullName>
    </recommendedName>
</protein>
<dbReference type="EMBL" id="HBNR01066120">
    <property type="protein sequence ID" value="CAE4638139.1"/>
    <property type="molecule type" value="Transcribed_RNA"/>
</dbReference>
<name>A0A7S4W3J1_9DINO</name>
<evidence type="ECO:0000256" key="1">
    <source>
        <dbReference type="ARBA" id="ARBA00022737"/>
    </source>
</evidence>
<sequence>MALVRVLSSPVGLGSPDRSSDLTVASSPCRPTRLSQPRIQANRRLPPLWDSLEVSMQSTQKSMTIWRSPSLSEHSPLPPLAKGASRHRVPGWSAETRVVARNPGSNRPTSSALCDPDLAESYGRKILGDAPWPQQVFKAADYASSGYLMPAEWAALTTRLRSALASAGASFPYSFASADANMDGRVDMEEWKAFAHTMEEEFGARRCRVASMRYLGTRKAEARSRVKNIFMFEGYDQDASLRLLMACSKWSSGSLLDNVCSALDAKADPNAGLSDSRFNDYTPLIFLAMAQPTADGTQVARAIDSLVAARADVHRESGQMPFGRLLPLRFAARLQNRLGLEALLRYVDVEDRFNWAAGENVEHVMLDELRKLYGDSASYSIAAQSRYSTQATVLLRLFASPIVGGKLTPDGAQKLLEGQFADGNIRLGSRADPDGPGLEGVTALMEVVKKGDLDTTQALLRGRASPLQQDSSGATPLHFAAALVHPEIVRALLEHRADPSMVDQAGFTAWMVAGEAFVDAEGGQAGDDAKQRSRAARTEYDPAEYSELMDLLKPRHTPDQILDQMSSAGWEAFVGKEGSSLEALTRKLRLHESLFFDPRVVVRGAWEGRFPRKRLLMRVKDLLLELLQTDPLQGARKLLAKYLLHATMGPTGEGHCGHVRKRWASKDNRMAYRRELTEAVQGMLGKFAGECNGFRAEIERKAEIARLAGTSHALCADGPEPAEGEISSARTQTPEPRTPLGIRRDPSGSLSTAASSPSGRPASPWEQPSPQPALGSTACLELVSMPADRVDVPQSWQDADAFWQAVQQRQVLRYDPPWARGVHSGASCSLQLLRLGAVADLAECSALQQVHHAPMEEQLARGYVAYSELCNVAFQERMREVAARAAAREGLDVLPPEHLVPAKRLKRLMEKTRQAREERGPLQWPGLSEGYLRFSHCFHILDTVRTAFVCGGSTLAEQAACCVHLVKEFCGCTDDEDGLCVVRIKSGFERSVQGSGGYADVKLLIYADLGVHKAFDDVEVPLRIVGEVQVILKKYMDVKRRMHLVYEVDRGSLDREPSTDTPVGGKANAAAQRALRKLRIMFPSSKKESSPTARAADDAALVFMDKVPSSEPSPSRRVTIV</sequence>
<dbReference type="PROSITE" id="PS50297">
    <property type="entry name" value="ANK_REP_REGION"/>
    <property type="match status" value="1"/>
</dbReference>
<dbReference type="GO" id="GO:0005509">
    <property type="term" value="F:calcium ion binding"/>
    <property type="evidence" value="ECO:0007669"/>
    <property type="project" value="InterPro"/>
</dbReference>
<dbReference type="Pfam" id="PF12796">
    <property type="entry name" value="Ank_2"/>
    <property type="match status" value="1"/>
</dbReference>
<evidence type="ECO:0000256" key="3">
    <source>
        <dbReference type="PROSITE-ProRule" id="PRU00023"/>
    </source>
</evidence>
<keyword evidence="1" id="KW-0677">Repeat</keyword>
<feature type="region of interest" description="Disordered" evidence="4">
    <location>
        <begin position="715"/>
        <end position="773"/>
    </location>
</feature>
<organism evidence="6">
    <name type="scientific">Alexandrium monilatum</name>
    <dbReference type="NCBI Taxonomy" id="311494"/>
    <lineage>
        <taxon>Eukaryota</taxon>
        <taxon>Sar</taxon>
        <taxon>Alveolata</taxon>
        <taxon>Dinophyceae</taxon>
        <taxon>Gonyaulacales</taxon>
        <taxon>Pyrocystaceae</taxon>
        <taxon>Alexandrium</taxon>
    </lineage>
</organism>
<dbReference type="PROSITE" id="PS50222">
    <property type="entry name" value="EF_HAND_2"/>
    <property type="match status" value="1"/>
</dbReference>
<keyword evidence="2 3" id="KW-0040">ANK repeat</keyword>
<proteinExistence type="predicted"/>
<dbReference type="SUPFAM" id="SSF48403">
    <property type="entry name" value="Ankyrin repeat"/>
    <property type="match status" value="1"/>
</dbReference>
<evidence type="ECO:0000256" key="4">
    <source>
        <dbReference type="SAM" id="MobiDB-lite"/>
    </source>
</evidence>
<dbReference type="PROSITE" id="PS50088">
    <property type="entry name" value="ANK_REPEAT"/>
    <property type="match status" value="1"/>
</dbReference>
<dbReference type="PANTHER" id="PTHR24171">
    <property type="entry name" value="ANKYRIN REPEAT DOMAIN-CONTAINING PROTEIN 39-RELATED"/>
    <property type="match status" value="1"/>
</dbReference>
<reference evidence="6" key="1">
    <citation type="submission" date="2021-01" db="EMBL/GenBank/DDBJ databases">
        <authorList>
            <person name="Corre E."/>
            <person name="Pelletier E."/>
            <person name="Niang G."/>
            <person name="Scheremetjew M."/>
            <person name="Finn R."/>
            <person name="Kale V."/>
            <person name="Holt S."/>
            <person name="Cochrane G."/>
            <person name="Meng A."/>
            <person name="Brown T."/>
            <person name="Cohen L."/>
        </authorList>
    </citation>
    <scope>NUCLEOTIDE SEQUENCE</scope>
    <source>
        <strain evidence="6">CCMP3105</strain>
    </source>
</reference>
<gene>
    <name evidence="6" type="ORF">AMON00008_LOCUS46706</name>
</gene>
<dbReference type="InterPro" id="IPR002048">
    <property type="entry name" value="EF_hand_dom"/>
</dbReference>
<dbReference type="Gene3D" id="1.25.40.20">
    <property type="entry name" value="Ankyrin repeat-containing domain"/>
    <property type="match status" value="1"/>
</dbReference>
<feature type="domain" description="EF-hand" evidence="5">
    <location>
        <begin position="175"/>
        <end position="201"/>
    </location>
</feature>
<evidence type="ECO:0000313" key="6">
    <source>
        <dbReference type="EMBL" id="CAE4638139.1"/>
    </source>
</evidence>
<feature type="region of interest" description="Disordered" evidence="4">
    <location>
        <begin position="1"/>
        <end position="33"/>
    </location>
</feature>